<dbReference type="PANTHER" id="PTHR11675:SF8">
    <property type="entry name" value="POLYPEPTIDE N-ACETYLGALACTOSAMINYLTRANSFERASE 14"/>
    <property type="match status" value="1"/>
</dbReference>
<evidence type="ECO:0000256" key="9">
    <source>
        <dbReference type="ARBA" id="ARBA00022968"/>
    </source>
</evidence>
<evidence type="ECO:0000256" key="16">
    <source>
        <dbReference type="SAM" id="MobiDB-lite"/>
    </source>
</evidence>
<evidence type="ECO:0000256" key="15">
    <source>
        <dbReference type="RuleBase" id="RU361242"/>
    </source>
</evidence>
<dbReference type="Gene3D" id="2.80.10.50">
    <property type="match status" value="1"/>
</dbReference>
<evidence type="ECO:0000256" key="3">
    <source>
        <dbReference type="ARBA" id="ARBA00004922"/>
    </source>
</evidence>
<feature type="compositionally biased region" description="Polar residues" evidence="16">
    <location>
        <begin position="774"/>
        <end position="787"/>
    </location>
</feature>
<evidence type="ECO:0000313" key="21">
    <source>
        <dbReference type="Proteomes" id="UP001497482"/>
    </source>
</evidence>
<keyword evidence="9" id="KW-0735">Signal-anchor</keyword>
<gene>
    <name evidence="20" type="ORF">KC01_LOCUS15818</name>
</gene>
<feature type="domain" description="Endonuclease/exonuclease/phosphatase" evidence="19">
    <location>
        <begin position="516"/>
        <end position="868"/>
    </location>
</feature>
<dbReference type="InterPro" id="IPR000772">
    <property type="entry name" value="Ricin_B_lectin"/>
</dbReference>
<dbReference type="GO" id="GO:0000139">
    <property type="term" value="C:Golgi membrane"/>
    <property type="evidence" value="ECO:0007669"/>
    <property type="project" value="UniProtKB-SubCell"/>
</dbReference>
<keyword evidence="7" id="KW-0812">Transmembrane</keyword>
<keyword evidence="8 15" id="KW-0430">Lectin</keyword>
<dbReference type="SUPFAM" id="SSF50370">
    <property type="entry name" value="Ricin B-like lectins"/>
    <property type="match status" value="1"/>
</dbReference>
<keyword evidence="15" id="KW-0808">Transferase</keyword>
<dbReference type="Proteomes" id="UP001497482">
    <property type="component" value="Chromosome 17"/>
</dbReference>
<dbReference type="Pfam" id="PF00535">
    <property type="entry name" value="Glycos_transf_2"/>
    <property type="match status" value="1"/>
</dbReference>
<dbReference type="SUPFAM" id="SSF53448">
    <property type="entry name" value="Nucleotide-diphospho-sugar transferases"/>
    <property type="match status" value="1"/>
</dbReference>
<evidence type="ECO:0000256" key="8">
    <source>
        <dbReference type="ARBA" id="ARBA00022734"/>
    </source>
</evidence>
<feature type="region of interest" description="Disordered" evidence="16">
    <location>
        <begin position="463"/>
        <end position="483"/>
    </location>
</feature>
<feature type="domain" description="Glycosyltransferase 2-like" evidence="17">
    <location>
        <begin position="17"/>
        <end position="147"/>
    </location>
</feature>
<evidence type="ECO:0000259" key="19">
    <source>
        <dbReference type="Pfam" id="PF03372"/>
    </source>
</evidence>
<dbReference type="InterPro" id="IPR005135">
    <property type="entry name" value="Endo/exonuclease/phosphatase"/>
</dbReference>
<organism evidence="20 21">
    <name type="scientific">Knipowitschia caucasica</name>
    <name type="common">Caucasian dwarf goby</name>
    <name type="synonym">Pomatoschistus caucasicus</name>
    <dbReference type="NCBI Taxonomy" id="637954"/>
    <lineage>
        <taxon>Eukaryota</taxon>
        <taxon>Metazoa</taxon>
        <taxon>Chordata</taxon>
        <taxon>Craniata</taxon>
        <taxon>Vertebrata</taxon>
        <taxon>Euteleostomi</taxon>
        <taxon>Actinopterygii</taxon>
        <taxon>Neopterygii</taxon>
        <taxon>Teleostei</taxon>
        <taxon>Neoteleostei</taxon>
        <taxon>Acanthomorphata</taxon>
        <taxon>Gobiaria</taxon>
        <taxon>Gobiiformes</taxon>
        <taxon>Gobioidei</taxon>
        <taxon>Gobiidae</taxon>
        <taxon>Gobiinae</taxon>
        <taxon>Knipowitschia</taxon>
    </lineage>
</organism>
<dbReference type="GO" id="GO:0004653">
    <property type="term" value="F:polypeptide N-acetylgalactosaminyltransferase activity"/>
    <property type="evidence" value="ECO:0007669"/>
    <property type="project" value="TreeGrafter"/>
</dbReference>
<comment type="similarity">
    <text evidence="4 15">Belongs to the glycosyltransferase 2 family. GalNAc-T subfamily.</text>
</comment>
<evidence type="ECO:0000259" key="17">
    <source>
        <dbReference type="Pfam" id="PF00535"/>
    </source>
</evidence>
<feature type="compositionally biased region" description="Polar residues" evidence="16">
    <location>
        <begin position="754"/>
        <end position="765"/>
    </location>
</feature>
<feature type="domain" description="Ricin B lectin" evidence="18">
    <location>
        <begin position="271"/>
        <end position="392"/>
    </location>
</feature>
<comment type="pathway">
    <text evidence="3 15">Protein modification; protein glycosylation.</text>
</comment>
<dbReference type="Pfam" id="PF00652">
    <property type="entry name" value="Ricin_B_lectin"/>
    <property type="match status" value="1"/>
</dbReference>
<dbReference type="EC" id="2.4.1.-" evidence="15"/>
<dbReference type="Pfam" id="PF03372">
    <property type="entry name" value="Exo_endo_phos"/>
    <property type="match status" value="1"/>
</dbReference>
<dbReference type="EMBL" id="OZ035839">
    <property type="protein sequence ID" value="CAL1585608.1"/>
    <property type="molecule type" value="Genomic_DNA"/>
</dbReference>
<accession>A0AAV2KAV6</accession>
<evidence type="ECO:0000256" key="1">
    <source>
        <dbReference type="ARBA" id="ARBA00001936"/>
    </source>
</evidence>
<keyword evidence="6 15" id="KW-0328">Glycosyltransferase</keyword>
<evidence type="ECO:0000256" key="11">
    <source>
        <dbReference type="ARBA" id="ARBA00023034"/>
    </source>
</evidence>
<evidence type="ECO:0000256" key="13">
    <source>
        <dbReference type="ARBA" id="ARBA00023157"/>
    </source>
</evidence>
<reference evidence="20 21" key="1">
    <citation type="submission" date="2024-04" db="EMBL/GenBank/DDBJ databases">
        <authorList>
            <person name="Waldvogel A.-M."/>
            <person name="Schoenle A."/>
        </authorList>
    </citation>
    <scope>NUCLEOTIDE SEQUENCE [LARGE SCALE GENOMIC DNA]</scope>
</reference>
<dbReference type="GO" id="GO:0030246">
    <property type="term" value="F:carbohydrate binding"/>
    <property type="evidence" value="ECO:0007669"/>
    <property type="project" value="UniProtKB-KW"/>
</dbReference>
<dbReference type="AlphaFoldDB" id="A0AAV2KAV6"/>
<dbReference type="InterPro" id="IPR029044">
    <property type="entry name" value="Nucleotide-diphossugar_trans"/>
</dbReference>
<comment type="cofactor">
    <cofactor evidence="1 15">
        <name>Mn(2+)</name>
        <dbReference type="ChEBI" id="CHEBI:29035"/>
    </cofactor>
</comment>
<evidence type="ECO:0000256" key="2">
    <source>
        <dbReference type="ARBA" id="ARBA00004323"/>
    </source>
</evidence>
<proteinExistence type="inferred from homology"/>
<evidence type="ECO:0000259" key="18">
    <source>
        <dbReference type="Pfam" id="PF00652"/>
    </source>
</evidence>
<evidence type="ECO:0000256" key="7">
    <source>
        <dbReference type="ARBA" id="ARBA00022692"/>
    </source>
</evidence>
<keyword evidence="10" id="KW-1133">Transmembrane helix</keyword>
<comment type="subcellular location">
    <subcellularLocation>
        <location evidence="2 15">Golgi apparatus membrane</location>
        <topology evidence="2 15">Single-pass type II membrane protein</topology>
    </subcellularLocation>
</comment>
<dbReference type="InterPro" id="IPR035992">
    <property type="entry name" value="Ricin_B-like_lectins"/>
</dbReference>
<dbReference type="InterPro" id="IPR001173">
    <property type="entry name" value="Glyco_trans_2-like"/>
</dbReference>
<keyword evidence="21" id="KW-1185">Reference proteome</keyword>
<evidence type="ECO:0000256" key="5">
    <source>
        <dbReference type="ARBA" id="ARBA00012644"/>
    </source>
</evidence>
<evidence type="ECO:0000313" key="20">
    <source>
        <dbReference type="EMBL" id="CAL1585608.1"/>
    </source>
</evidence>
<evidence type="ECO:0000256" key="6">
    <source>
        <dbReference type="ARBA" id="ARBA00022676"/>
    </source>
</evidence>
<evidence type="ECO:0000256" key="14">
    <source>
        <dbReference type="ARBA" id="ARBA00023211"/>
    </source>
</evidence>
<dbReference type="InterPro" id="IPR036691">
    <property type="entry name" value="Endo/exonu/phosph_ase_sf"/>
</dbReference>
<evidence type="ECO:0000256" key="12">
    <source>
        <dbReference type="ARBA" id="ARBA00023136"/>
    </source>
</evidence>
<keyword evidence="14 15" id="KW-0464">Manganese</keyword>
<dbReference type="PANTHER" id="PTHR11675">
    <property type="entry name" value="N-ACETYLGALACTOSAMINYLTRANSFERASE"/>
    <property type="match status" value="1"/>
</dbReference>
<protein>
    <recommendedName>
        <fullName evidence="5 15">Polypeptide N-acetylgalactosaminyltransferase</fullName>
        <ecNumber evidence="15">2.4.1.-</ecNumber>
    </recommendedName>
    <alternativeName>
        <fullName evidence="15">Protein-UDP acetylgalactosaminyltransferase</fullName>
    </alternativeName>
</protein>
<dbReference type="Gene3D" id="3.60.10.10">
    <property type="entry name" value="Endonuclease/exonuclease/phosphatase"/>
    <property type="match status" value="1"/>
</dbReference>
<evidence type="ECO:0000256" key="4">
    <source>
        <dbReference type="ARBA" id="ARBA00005680"/>
    </source>
</evidence>
<feature type="region of interest" description="Disordered" evidence="16">
    <location>
        <begin position="754"/>
        <end position="787"/>
    </location>
</feature>
<evidence type="ECO:0000256" key="10">
    <source>
        <dbReference type="ARBA" id="ARBA00022989"/>
    </source>
</evidence>
<dbReference type="CDD" id="cd02510">
    <property type="entry name" value="pp-GalNAc-T"/>
    <property type="match status" value="1"/>
</dbReference>
<dbReference type="InterPro" id="IPR045885">
    <property type="entry name" value="GalNAc-T"/>
</dbReference>
<dbReference type="PROSITE" id="PS50231">
    <property type="entry name" value="RICIN_B_LECTIN"/>
    <property type="match status" value="1"/>
</dbReference>
<sequence>MLFLCFPESDCVLLTKLPKVHCLRNHKREGLIRSRVRGADVSRSAVLTFLDSHCEVNKDWLPPLLQRLKQDPTRVVSPVIDIINMDTFAYVAASADLRGGFDWSLHFKWETLSPEQRAQRTDPTLPIKTPIIAGGLFVIDRSWFNHLGKYDTSMDIWGGENFEISFRVWGCGGSLEILPCSRVGHVFRKKHPYVFPEGNANTYIKNTRRTAEVWMDDFRLFYYSARPAARGKSYGDVSSRVELRKRLHCKPFQWYLDHVYPELKVPDESASGPIRQRQKCLESRRVEGEDQPVLSLEPCAKTTEAVTAENQEWVYTVGQQIRHQQLCLSLSTMFPASQVLLLPCNMADGKQRWQKSGTHLEHLLSRFCLDSEMALDGLDSARMLVISPCELSAYTQSLVRPLNVAAACNCAGLLSVSTRCSSLPPAPPPPPPFFPWCTVAPSPHPPAVFPFLQPVGFPPDVRNFSSSATRMEQEPPLKRRRSSEKLDVKSLLRQWDSCSDASSPAEGDNSFDFTVMSYNILSQDLLLDNMYLYKHCPPEVLSWNYRLRGLLTELRLHDADILCLQEVQEDHFVTQIRPALDTLGYKCVYKCRTGDKTDGCAVAYRRSRLSLLRSNPVEFYRPGDALLDRDNVGLVVQLSPASDPTSSFCVANTHLLYNPRRGDIKLAQLAILLAELQRSSRLPDGSSYPVVLCGDFNSTPSSPLYSFLTSGRLDFRDLHVAMVSGQEPNPRGFRRISSPPWSDSLGITRSCVYRNQETSERNQNQETKERNHQDPNQTEEPASTSPTVMEGAISALSVEDQVSHITQEIHDRWSIEHSLKLKSVYDHRLSPDGRDEITTCHSRTAITVDYILYSRDSAVGPSSSSAFPVSGRGLQLLQRLSLVGLVELEQVNSLPNEHHCSDHLPLLARFRLRR</sequence>
<keyword evidence="12" id="KW-0472">Membrane</keyword>
<feature type="compositionally biased region" description="Basic and acidic residues" evidence="16">
    <location>
        <begin position="471"/>
        <end position="483"/>
    </location>
</feature>
<keyword evidence="13 15" id="KW-1015">Disulfide bond</keyword>
<dbReference type="SUPFAM" id="SSF56219">
    <property type="entry name" value="DNase I-like"/>
    <property type="match status" value="1"/>
</dbReference>
<dbReference type="GO" id="GO:0006493">
    <property type="term" value="P:protein O-linked glycosylation"/>
    <property type="evidence" value="ECO:0007669"/>
    <property type="project" value="TreeGrafter"/>
</dbReference>
<name>A0AAV2KAV6_KNICA</name>
<keyword evidence="11 15" id="KW-0333">Golgi apparatus</keyword>
<dbReference type="Gene3D" id="3.90.550.10">
    <property type="entry name" value="Spore Coat Polysaccharide Biosynthesis Protein SpsA, Chain A"/>
    <property type="match status" value="1"/>
</dbReference>